<keyword evidence="11 14" id="KW-0482">Metalloprotease</keyword>
<evidence type="ECO:0000256" key="5">
    <source>
        <dbReference type="ARBA" id="ARBA00022692"/>
    </source>
</evidence>
<keyword evidence="8 14" id="KW-0378">Hydrolase</keyword>
<sequence>MKWQWKLGRYADIDVYIHATFVLILAFVAWKHWALGPSGVLEGILFVLALFACVVLHEYGHALTARRFGIKTRDITLYPIGGIARLERMPKEPLQELWVALAGPLVNVVIAAVLFLWLLFSQTIKPVAELTVTTGPFFERLLLANLFLAAFNLLPAFPMDGGRVLRAILAMRLEYTRATNIAATLGQGLALLFGLAGLVGNPMLLFIAFIVWIGASQEAGMIQMKSALAGIPVSRAMLTDFKVLDPSDPLSRAVELVLQGSQQDFPVVTGGGLVGLLTRADLLEVLAREPGTTEVSIAMLREFPVVDEGEMLETLVTRLQECQCRTVPVLRGGSLIGLVTSDNIGEFLMVQAAIQGRNPIPQRA</sequence>
<dbReference type="GO" id="GO:0046872">
    <property type="term" value="F:metal ion binding"/>
    <property type="evidence" value="ECO:0007669"/>
    <property type="project" value="UniProtKB-UniRule"/>
</dbReference>
<dbReference type="GO" id="GO:0006508">
    <property type="term" value="P:proteolysis"/>
    <property type="evidence" value="ECO:0007669"/>
    <property type="project" value="UniProtKB-KW"/>
</dbReference>
<evidence type="ECO:0000256" key="6">
    <source>
        <dbReference type="ARBA" id="ARBA00022723"/>
    </source>
</evidence>
<comment type="cofactor">
    <cofactor evidence="14 16">
        <name>Zn(2+)</name>
        <dbReference type="ChEBI" id="CHEBI:29105"/>
    </cofactor>
    <text evidence="14 16">Binds 1 zinc ion per subunit.</text>
</comment>
<organism evidence="19 20">
    <name type="scientific">Candidatus Geothrix skivensis</name>
    <dbReference type="NCBI Taxonomy" id="2954439"/>
    <lineage>
        <taxon>Bacteria</taxon>
        <taxon>Pseudomonadati</taxon>
        <taxon>Acidobacteriota</taxon>
        <taxon>Holophagae</taxon>
        <taxon>Holophagales</taxon>
        <taxon>Holophagaceae</taxon>
        <taxon>Geothrix</taxon>
    </lineage>
</organism>
<dbReference type="Pfam" id="PF02163">
    <property type="entry name" value="Peptidase_M50"/>
    <property type="match status" value="2"/>
</dbReference>
<dbReference type="SUPFAM" id="SSF54631">
    <property type="entry name" value="CBS-domain pair"/>
    <property type="match status" value="1"/>
</dbReference>
<keyword evidence="3 14" id="KW-1003">Cell membrane</keyword>
<keyword evidence="12 17" id="KW-0129">CBS domain</keyword>
<dbReference type="EMBL" id="JADKIO010000012">
    <property type="protein sequence ID" value="MBK9797865.1"/>
    <property type="molecule type" value="Genomic_DNA"/>
</dbReference>
<evidence type="ECO:0000313" key="19">
    <source>
        <dbReference type="EMBL" id="MBK9797865.1"/>
    </source>
</evidence>
<evidence type="ECO:0000256" key="13">
    <source>
        <dbReference type="ARBA" id="ARBA00023136"/>
    </source>
</evidence>
<evidence type="ECO:0000256" key="2">
    <source>
        <dbReference type="ARBA" id="ARBA00007931"/>
    </source>
</evidence>
<evidence type="ECO:0000256" key="7">
    <source>
        <dbReference type="ARBA" id="ARBA00022737"/>
    </source>
</evidence>
<dbReference type="InterPro" id="IPR046342">
    <property type="entry name" value="CBS_dom_sf"/>
</dbReference>
<comment type="subcellular location">
    <subcellularLocation>
        <location evidence="1 14">Cell membrane</location>
        <topology evidence="1 14">Multi-pass membrane protein</topology>
    </subcellularLocation>
</comment>
<name>A0A9D7SJK0_9BACT</name>
<dbReference type="InterPro" id="IPR008915">
    <property type="entry name" value="Peptidase_M50"/>
</dbReference>
<evidence type="ECO:0000256" key="10">
    <source>
        <dbReference type="ARBA" id="ARBA00022989"/>
    </source>
</evidence>
<evidence type="ECO:0000256" key="17">
    <source>
        <dbReference type="PROSITE-ProRule" id="PRU00703"/>
    </source>
</evidence>
<dbReference type="PANTHER" id="PTHR39188">
    <property type="entry name" value="MEMBRANE-ASSOCIATED ZINC METALLOPROTEASE M50B"/>
    <property type="match status" value="1"/>
</dbReference>
<keyword evidence="13 14" id="KW-0472">Membrane</keyword>
<gene>
    <name evidence="19" type="ORF">IPP58_15565</name>
</gene>
<dbReference type="InterPro" id="IPR016483">
    <property type="entry name" value="UCP006404_Pept_M50_CBS"/>
</dbReference>
<feature type="transmembrane region" description="Helical" evidence="14">
    <location>
        <begin position="140"/>
        <end position="157"/>
    </location>
</feature>
<keyword evidence="5 14" id="KW-0812">Transmembrane</keyword>
<evidence type="ECO:0000256" key="11">
    <source>
        <dbReference type="ARBA" id="ARBA00023049"/>
    </source>
</evidence>
<feature type="binding site" evidence="16">
    <location>
        <position position="61"/>
    </location>
    <ligand>
        <name>Zn(2+)</name>
        <dbReference type="ChEBI" id="CHEBI:29105"/>
        <note>catalytic</note>
    </ligand>
</feature>
<evidence type="ECO:0000313" key="20">
    <source>
        <dbReference type="Proteomes" id="UP000886657"/>
    </source>
</evidence>
<protein>
    <recommendedName>
        <fullName evidence="14">Zinc metalloprotease</fullName>
    </recommendedName>
</protein>
<reference evidence="19" key="1">
    <citation type="submission" date="2020-10" db="EMBL/GenBank/DDBJ databases">
        <title>Connecting structure to function with the recovery of over 1000 high-quality activated sludge metagenome-assembled genomes encoding full-length rRNA genes using long-read sequencing.</title>
        <authorList>
            <person name="Singleton C.M."/>
            <person name="Petriglieri F."/>
            <person name="Kristensen J.M."/>
            <person name="Kirkegaard R.H."/>
            <person name="Michaelsen T.Y."/>
            <person name="Andersen M.H."/>
            <person name="Karst S.M."/>
            <person name="Dueholm M.S."/>
            <person name="Nielsen P.H."/>
            <person name="Albertsen M."/>
        </authorList>
    </citation>
    <scope>NUCLEOTIDE SEQUENCE</scope>
    <source>
        <strain evidence="19">Skiv_18-Q3-R9-52_MAXAC.067</strain>
    </source>
</reference>
<evidence type="ECO:0000256" key="15">
    <source>
        <dbReference type="PIRSR" id="PIRSR006404-1"/>
    </source>
</evidence>
<dbReference type="GO" id="GO:0005886">
    <property type="term" value="C:plasma membrane"/>
    <property type="evidence" value="ECO:0007669"/>
    <property type="project" value="UniProtKB-SubCell"/>
</dbReference>
<comment type="similarity">
    <text evidence="2 14">Belongs to the peptidase M50B family.</text>
</comment>
<feature type="transmembrane region" description="Helical" evidence="14">
    <location>
        <begin position="178"/>
        <end position="198"/>
    </location>
</feature>
<dbReference type="Pfam" id="PF00571">
    <property type="entry name" value="CBS"/>
    <property type="match status" value="2"/>
</dbReference>
<comment type="caution">
    <text evidence="19">The sequence shown here is derived from an EMBL/GenBank/DDBJ whole genome shotgun (WGS) entry which is preliminary data.</text>
</comment>
<keyword evidence="6 14" id="KW-0479">Metal-binding</keyword>
<dbReference type="PIRSF" id="PIRSF006404">
    <property type="entry name" value="UCP006404_Pept_M50_CBS"/>
    <property type="match status" value="1"/>
</dbReference>
<accession>A0A9D7SJK0</accession>
<feature type="transmembrane region" description="Helical" evidence="14">
    <location>
        <begin position="97"/>
        <end position="120"/>
    </location>
</feature>
<dbReference type="InterPro" id="IPR000644">
    <property type="entry name" value="CBS_dom"/>
</dbReference>
<dbReference type="Proteomes" id="UP000886657">
    <property type="component" value="Unassembled WGS sequence"/>
</dbReference>
<evidence type="ECO:0000256" key="9">
    <source>
        <dbReference type="ARBA" id="ARBA00022833"/>
    </source>
</evidence>
<keyword evidence="7" id="KW-0677">Repeat</keyword>
<dbReference type="GO" id="GO:0008237">
    <property type="term" value="F:metallopeptidase activity"/>
    <property type="evidence" value="ECO:0007669"/>
    <property type="project" value="UniProtKB-UniRule"/>
</dbReference>
<dbReference type="AlphaFoldDB" id="A0A9D7SJK0"/>
<keyword evidence="4 14" id="KW-0645">Protease</keyword>
<feature type="transmembrane region" description="Helical" evidence="14">
    <location>
        <begin position="39"/>
        <end position="57"/>
    </location>
</feature>
<dbReference type="Gene3D" id="3.10.580.10">
    <property type="entry name" value="CBS-domain"/>
    <property type="match status" value="2"/>
</dbReference>
<proteinExistence type="inferred from homology"/>
<evidence type="ECO:0000256" key="16">
    <source>
        <dbReference type="PIRSR" id="PIRSR006404-2"/>
    </source>
</evidence>
<evidence type="ECO:0000256" key="8">
    <source>
        <dbReference type="ARBA" id="ARBA00022801"/>
    </source>
</evidence>
<evidence type="ECO:0000256" key="12">
    <source>
        <dbReference type="ARBA" id="ARBA00023122"/>
    </source>
</evidence>
<feature type="domain" description="CBS" evidence="18">
    <location>
        <begin position="237"/>
        <end position="294"/>
    </location>
</feature>
<feature type="domain" description="CBS" evidence="18">
    <location>
        <begin position="299"/>
        <end position="360"/>
    </location>
</feature>
<feature type="transmembrane region" description="Helical" evidence="14">
    <location>
        <begin position="15"/>
        <end position="33"/>
    </location>
</feature>
<feature type="active site" evidence="15">
    <location>
        <position position="58"/>
    </location>
</feature>
<evidence type="ECO:0000256" key="3">
    <source>
        <dbReference type="ARBA" id="ARBA00022475"/>
    </source>
</evidence>
<evidence type="ECO:0000256" key="14">
    <source>
        <dbReference type="PIRNR" id="PIRNR006404"/>
    </source>
</evidence>
<keyword evidence="10 14" id="KW-1133">Transmembrane helix</keyword>
<keyword evidence="9 14" id="KW-0862">Zinc</keyword>
<dbReference type="PANTHER" id="PTHR39188:SF3">
    <property type="entry name" value="STAGE IV SPORULATION PROTEIN FB"/>
    <property type="match status" value="1"/>
</dbReference>
<evidence type="ECO:0000256" key="4">
    <source>
        <dbReference type="ARBA" id="ARBA00022670"/>
    </source>
</evidence>
<feature type="binding site" evidence="16">
    <location>
        <position position="57"/>
    </location>
    <ligand>
        <name>Zn(2+)</name>
        <dbReference type="ChEBI" id="CHEBI:29105"/>
        <note>catalytic</note>
    </ligand>
</feature>
<evidence type="ECO:0000259" key="18">
    <source>
        <dbReference type="PROSITE" id="PS51371"/>
    </source>
</evidence>
<feature type="binding site" evidence="16">
    <location>
        <position position="160"/>
    </location>
    <ligand>
        <name>Zn(2+)</name>
        <dbReference type="ChEBI" id="CHEBI:29105"/>
        <note>catalytic</note>
    </ligand>
</feature>
<evidence type="ECO:0000256" key="1">
    <source>
        <dbReference type="ARBA" id="ARBA00004651"/>
    </source>
</evidence>
<dbReference type="SMART" id="SM00116">
    <property type="entry name" value="CBS"/>
    <property type="match status" value="2"/>
</dbReference>
<dbReference type="PROSITE" id="PS51371">
    <property type="entry name" value="CBS"/>
    <property type="match status" value="2"/>
</dbReference>
<dbReference type="CDD" id="cd06164">
    <property type="entry name" value="S2P-M50_SpoIVFB_CBS"/>
    <property type="match status" value="1"/>
</dbReference>